<feature type="non-terminal residue" evidence="1">
    <location>
        <position position="249"/>
    </location>
</feature>
<organism evidence="1">
    <name type="scientific">marine sediment metagenome</name>
    <dbReference type="NCBI Taxonomy" id="412755"/>
    <lineage>
        <taxon>unclassified sequences</taxon>
        <taxon>metagenomes</taxon>
        <taxon>ecological metagenomes</taxon>
    </lineage>
</organism>
<sequence>FTLTVYNNTFVKNYCNIHNARVGETGTRIFKNNLCQDNSGGGDYSDTGGGFGTTANNISEDATSPDASFRNKTVSFVDEDNDDFHLAGNDANARNAGEDLSATFTDDIDGQTRGYRGWDIGADETFTSTMIDAPLTNKMTDGLVGHWTFNGGDMDWSSTTAEVLDRSGNSNNGNVTNFGQEAVTGGISGQALGFDGVDDIISVSSASGLPNTIGSVSFWLYPRSIGVQDESYWAIYNDPIEDVFQLYTS</sequence>
<evidence type="ECO:0000313" key="1">
    <source>
        <dbReference type="EMBL" id="GAG34644.1"/>
    </source>
</evidence>
<dbReference type="Gene3D" id="2.60.120.200">
    <property type="match status" value="1"/>
</dbReference>
<gene>
    <name evidence="1" type="ORF">S01H1_66949</name>
</gene>
<dbReference type="EMBL" id="BARS01044292">
    <property type="protein sequence ID" value="GAG34644.1"/>
    <property type="molecule type" value="Genomic_DNA"/>
</dbReference>
<dbReference type="AlphaFoldDB" id="X0WUH9"/>
<comment type="caution">
    <text evidence="1">The sequence shown here is derived from an EMBL/GenBank/DDBJ whole genome shotgun (WGS) entry which is preliminary data.</text>
</comment>
<name>X0WUH9_9ZZZZ</name>
<dbReference type="InterPro" id="IPR013320">
    <property type="entry name" value="ConA-like_dom_sf"/>
</dbReference>
<reference evidence="1" key="1">
    <citation type="journal article" date="2014" name="Front. Microbiol.">
        <title>High frequency of phylogenetically diverse reductive dehalogenase-homologous genes in deep subseafloor sedimentary metagenomes.</title>
        <authorList>
            <person name="Kawai M."/>
            <person name="Futagami T."/>
            <person name="Toyoda A."/>
            <person name="Takaki Y."/>
            <person name="Nishi S."/>
            <person name="Hori S."/>
            <person name="Arai W."/>
            <person name="Tsubouchi T."/>
            <person name="Morono Y."/>
            <person name="Uchiyama I."/>
            <person name="Ito T."/>
            <person name="Fujiyama A."/>
            <person name="Inagaki F."/>
            <person name="Takami H."/>
        </authorList>
    </citation>
    <scope>NUCLEOTIDE SEQUENCE</scope>
    <source>
        <strain evidence="1">Expedition CK06-06</strain>
    </source>
</reference>
<proteinExistence type="predicted"/>
<feature type="non-terminal residue" evidence="1">
    <location>
        <position position="1"/>
    </location>
</feature>
<protein>
    <submittedName>
        <fullName evidence="1">Uncharacterized protein</fullName>
    </submittedName>
</protein>
<accession>X0WUH9</accession>
<dbReference type="SUPFAM" id="SSF49899">
    <property type="entry name" value="Concanavalin A-like lectins/glucanases"/>
    <property type="match status" value="1"/>
</dbReference>